<evidence type="ECO:0000313" key="3">
    <source>
        <dbReference type="Proteomes" id="UP001152658"/>
    </source>
</evidence>
<name>A0ABM9FJD7_9VIBR</name>
<keyword evidence="3" id="KW-1185">Reference proteome</keyword>
<accession>A0ABM9FJD7</accession>
<dbReference type="InterPro" id="IPR011608">
    <property type="entry name" value="PRD"/>
</dbReference>
<evidence type="ECO:0000259" key="1">
    <source>
        <dbReference type="Pfam" id="PF00874"/>
    </source>
</evidence>
<protein>
    <recommendedName>
        <fullName evidence="1">PRD domain-containing protein</fullName>
    </recommendedName>
</protein>
<dbReference type="Proteomes" id="UP001152658">
    <property type="component" value="Unassembled WGS sequence"/>
</dbReference>
<reference evidence="2" key="1">
    <citation type="submission" date="2022-06" db="EMBL/GenBank/DDBJ databases">
        <authorList>
            <person name="Goudenege D."/>
            <person name="Le Roux F."/>
        </authorList>
    </citation>
    <scope>NUCLEOTIDE SEQUENCE</scope>
    <source>
        <strain evidence="2">12-063</strain>
    </source>
</reference>
<comment type="caution">
    <text evidence="2">The sequence shown here is derived from an EMBL/GenBank/DDBJ whole genome shotgun (WGS) entry which is preliminary data.</text>
</comment>
<organism evidence="2 3">
    <name type="scientific">Vibrio aestuarianus</name>
    <dbReference type="NCBI Taxonomy" id="28171"/>
    <lineage>
        <taxon>Bacteria</taxon>
        <taxon>Pseudomonadati</taxon>
        <taxon>Pseudomonadota</taxon>
        <taxon>Gammaproteobacteria</taxon>
        <taxon>Vibrionales</taxon>
        <taxon>Vibrionaceae</taxon>
        <taxon>Vibrio</taxon>
    </lineage>
</organism>
<gene>
    <name evidence="2" type="ORF">VAE063_1010005</name>
</gene>
<proteinExistence type="predicted"/>
<feature type="domain" description="PRD" evidence="1">
    <location>
        <begin position="32"/>
        <end position="111"/>
    </location>
</feature>
<dbReference type="Pfam" id="PF00874">
    <property type="entry name" value="PRD"/>
    <property type="match status" value="1"/>
</dbReference>
<sequence length="123" mass="14166">MVEAMKERMEMLLNADVISQYAYNVTMLATNMLEKEWLIDIQTDQVQMAMTHFARAIDRIQLGNDISEGLDNDILAEIKEDECYPLIEAMNKKLCALTDIDSIPETENSFFLSNLYAIHLERS</sequence>
<evidence type="ECO:0000313" key="2">
    <source>
        <dbReference type="EMBL" id="CAH8195086.1"/>
    </source>
</evidence>
<dbReference type="InterPro" id="IPR036634">
    <property type="entry name" value="PRD_sf"/>
</dbReference>
<dbReference type="SUPFAM" id="SSF63520">
    <property type="entry name" value="PTS-regulatory domain, PRD"/>
    <property type="match status" value="1"/>
</dbReference>
<dbReference type="EMBL" id="CALYLK010000002">
    <property type="protein sequence ID" value="CAH8195086.1"/>
    <property type="molecule type" value="Genomic_DNA"/>
</dbReference>
<dbReference type="Gene3D" id="1.10.1790.10">
    <property type="entry name" value="PRD domain"/>
    <property type="match status" value="1"/>
</dbReference>